<keyword evidence="4" id="KW-1185">Reference proteome</keyword>
<proteinExistence type="inferred from homology"/>
<protein>
    <submittedName>
        <fullName evidence="3">Uncharacterized protein</fullName>
    </submittedName>
</protein>
<dbReference type="Gene3D" id="3.40.50.720">
    <property type="entry name" value="NAD(P)-binding Rossmann-like Domain"/>
    <property type="match status" value="1"/>
</dbReference>
<dbReference type="EMBL" id="JAVRRG010000138">
    <property type="protein sequence ID" value="KAK5081415.1"/>
    <property type="molecule type" value="Genomic_DNA"/>
</dbReference>
<comment type="caution">
    <text evidence="3">The sequence shown here is derived from an EMBL/GenBank/DDBJ whole genome shotgun (WGS) entry which is preliminary data.</text>
</comment>
<dbReference type="InterPro" id="IPR036291">
    <property type="entry name" value="NAD(P)-bd_dom_sf"/>
</dbReference>
<comment type="similarity">
    <text evidence="1">Belongs to the short-chain dehydrogenases/reductases (SDR) family.</text>
</comment>
<evidence type="ECO:0000313" key="4">
    <source>
        <dbReference type="Proteomes" id="UP001345013"/>
    </source>
</evidence>
<dbReference type="PANTHER" id="PTHR43157:SF31">
    <property type="entry name" value="PHOSPHATIDYLINOSITOL-GLYCAN BIOSYNTHESIS CLASS F PROTEIN"/>
    <property type="match status" value="1"/>
</dbReference>
<dbReference type="SUPFAM" id="SSF51735">
    <property type="entry name" value="NAD(P)-binding Rossmann-fold domains"/>
    <property type="match status" value="1"/>
</dbReference>
<dbReference type="PANTHER" id="PTHR43157">
    <property type="entry name" value="PHOSPHATIDYLINOSITOL-GLYCAN BIOSYNTHESIS CLASS F PROTEIN-RELATED"/>
    <property type="match status" value="1"/>
</dbReference>
<dbReference type="Proteomes" id="UP001345013">
    <property type="component" value="Unassembled WGS sequence"/>
</dbReference>
<gene>
    <name evidence="3" type="ORF">LTR24_008221</name>
</gene>
<reference evidence="3 4" key="1">
    <citation type="submission" date="2023-08" db="EMBL/GenBank/DDBJ databases">
        <title>Black Yeasts Isolated from many extreme environments.</title>
        <authorList>
            <person name="Coleine C."/>
            <person name="Stajich J.E."/>
            <person name="Selbmann L."/>
        </authorList>
    </citation>
    <scope>NUCLEOTIDE SEQUENCE [LARGE SCALE GENOMIC DNA]</scope>
    <source>
        <strain evidence="3 4">CCFEE 5885</strain>
    </source>
</reference>
<accession>A0ABR0K0K0</accession>
<dbReference type="PRINTS" id="PR00081">
    <property type="entry name" value="GDHRDH"/>
</dbReference>
<name>A0ABR0K0K0_9EURO</name>
<evidence type="ECO:0000256" key="1">
    <source>
        <dbReference type="ARBA" id="ARBA00006484"/>
    </source>
</evidence>
<keyword evidence="2" id="KW-0560">Oxidoreductase</keyword>
<evidence type="ECO:0000256" key="2">
    <source>
        <dbReference type="ARBA" id="ARBA00023002"/>
    </source>
</evidence>
<sequence>MPGVIQFLNGQFSTPPTPNVDLAGRTILVTGANSGLGLDAAKLLLRLNCSTIVLACRSIAKGERAKQEILSTSRLDNDKPTIVVFELDLCSFISVAAFADRCQNLPRLDAAILNAGVDLTEFSLTEGYETTITVNVISTFFLATLLVPVLRLSAQKYKITPHIAVVGSAVHFWADPKELTTPPTGEILSSISDPEKTNMKSRYNLSKLPVMLLVRHLSSLLSASAQADPITKSLVVINNVAPGLCVTNLFREQTRLADAPLRVALKVMGRSSEEGARTLVHGATAGRETGGAYLSECVVKNASEFVRSEEGAVTANRIWEELRSIYEVLRPGCTAVL</sequence>
<organism evidence="3 4">
    <name type="scientific">Lithohypha guttulata</name>
    <dbReference type="NCBI Taxonomy" id="1690604"/>
    <lineage>
        <taxon>Eukaryota</taxon>
        <taxon>Fungi</taxon>
        <taxon>Dikarya</taxon>
        <taxon>Ascomycota</taxon>
        <taxon>Pezizomycotina</taxon>
        <taxon>Eurotiomycetes</taxon>
        <taxon>Chaetothyriomycetidae</taxon>
        <taxon>Chaetothyriales</taxon>
        <taxon>Trichomeriaceae</taxon>
        <taxon>Lithohypha</taxon>
    </lineage>
</organism>
<evidence type="ECO:0000313" key="3">
    <source>
        <dbReference type="EMBL" id="KAK5081415.1"/>
    </source>
</evidence>
<dbReference type="Pfam" id="PF00106">
    <property type="entry name" value="adh_short"/>
    <property type="match status" value="1"/>
</dbReference>
<dbReference type="InterPro" id="IPR002347">
    <property type="entry name" value="SDR_fam"/>
</dbReference>